<evidence type="ECO:0000313" key="2">
    <source>
        <dbReference type="Proteomes" id="UP000029590"/>
    </source>
</evidence>
<dbReference type="RefSeq" id="WP_036052728.1">
    <property type="nucleotide sequence ID" value="NZ_CADEYA010000009.1"/>
</dbReference>
<dbReference type="InterPro" id="IPR027417">
    <property type="entry name" value="P-loop_NTPase"/>
</dbReference>
<proteinExistence type="predicted"/>
<gene>
    <name evidence="1" type="ORF">DM48_6814</name>
</gene>
<dbReference type="AlphaFoldDB" id="A0AAW3EQE0"/>
<dbReference type="SUPFAM" id="SSF52540">
    <property type="entry name" value="P-loop containing nucleoside triphosphate hydrolases"/>
    <property type="match status" value="1"/>
</dbReference>
<name>A0AAW3EQE0_BURGA</name>
<comment type="caution">
    <text evidence="1">The sequence shown here is derived from an EMBL/GenBank/DDBJ whole genome shotgun (WGS) entry which is preliminary data.</text>
</comment>
<evidence type="ECO:0000313" key="1">
    <source>
        <dbReference type="EMBL" id="KGC09881.1"/>
    </source>
</evidence>
<dbReference type="Proteomes" id="UP000029590">
    <property type="component" value="Unassembled WGS sequence"/>
</dbReference>
<dbReference type="EMBL" id="JPGG01000018">
    <property type="protein sequence ID" value="KGC09881.1"/>
    <property type="molecule type" value="Genomic_DNA"/>
</dbReference>
<reference evidence="1 2" key="1">
    <citation type="submission" date="2014-04" db="EMBL/GenBank/DDBJ databases">
        <authorList>
            <person name="Bishop-Lilly K.A."/>
            <person name="Broomall S.M."/>
            <person name="Chain P.S."/>
            <person name="Chertkov O."/>
            <person name="Coyne S.R."/>
            <person name="Daligault H.E."/>
            <person name="Davenport K.W."/>
            <person name="Erkkila T."/>
            <person name="Frey K.G."/>
            <person name="Gibbons H.S."/>
            <person name="Gu W."/>
            <person name="Jaissle J."/>
            <person name="Johnson S.L."/>
            <person name="Koroleva G.I."/>
            <person name="Ladner J.T."/>
            <person name="Lo C.-C."/>
            <person name="Minogue T.D."/>
            <person name="Munk C."/>
            <person name="Palacios G.F."/>
            <person name="Redden C.L."/>
            <person name="Rosenzweig C.N."/>
            <person name="Scholz M.B."/>
            <person name="Teshima H."/>
            <person name="Xu Y."/>
        </authorList>
    </citation>
    <scope>NUCLEOTIDE SEQUENCE [LARGE SCALE GENOMIC DNA]</scope>
    <source>
        <strain evidence="2">gladioli</strain>
    </source>
</reference>
<protein>
    <submittedName>
        <fullName evidence="1">Taurine ABC transporter subunit TauC</fullName>
    </submittedName>
</protein>
<dbReference type="Gene3D" id="3.40.50.300">
    <property type="entry name" value="P-loop containing nucleotide triphosphate hydrolases"/>
    <property type="match status" value="1"/>
</dbReference>
<sequence>MVGVMRALAGRGMIMLVVTHEMGFTREVSDQVVFLDGGELLVETSSPEAFFQQPGTERAGKFLTRYTI</sequence>
<organism evidence="1 2">
    <name type="scientific">Burkholderia gladioli</name>
    <name type="common">Pseudomonas marginata</name>
    <name type="synonym">Phytomonas marginata</name>
    <dbReference type="NCBI Taxonomy" id="28095"/>
    <lineage>
        <taxon>Bacteria</taxon>
        <taxon>Pseudomonadati</taxon>
        <taxon>Pseudomonadota</taxon>
        <taxon>Betaproteobacteria</taxon>
        <taxon>Burkholderiales</taxon>
        <taxon>Burkholderiaceae</taxon>
        <taxon>Burkholderia</taxon>
    </lineage>
</organism>
<accession>A0AAW3EQE0</accession>